<sequence length="125" mass="14972">MTEEIQYSTAASTRFESAHETRASTEKLDTQSVVRPSPSSANRTFAPLNTPFYRRRQTLTILVSWTMPWFCLYISLLLLRSNNWYVFLGFIAYLTWMVLFRKYPQQGGLRQQWFRRLAWWKWFAG</sequence>
<evidence type="ECO:0000313" key="3">
    <source>
        <dbReference type="EMBL" id="CAF1202696.1"/>
    </source>
</evidence>
<dbReference type="EMBL" id="CAJNOT010001459">
    <property type="protein sequence ID" value="CAF1202696.1"/>
    <property type="molecule type" value="Genomic_DNA"/>
</dbReference>
<keyword evidence="2" id="KW-0812">Transmembrane</keyword>
<feature type="compositionally biased region" description="Basic and acidic residues" evidence="1">
    <location>
        <begin position="16"/>
        <end position="28"/>
    </location>
</feature>
<accession>A0A814WTR7</accession>
<evidence type="ECO:0000256" key="1">
    <source>
        <dbReference type="SAM" id="MobiDB-lite"/>
    </source>
</evidence>
<organism evidence="3 4">
    <name type="scientific">Rotaria sordida</name>
    <dbReference type="NCBI Taxonomy" id="392033"/>
    <lineage>
        <taxon>Eukaryota</taxon>
        <taxon>Metazoa</taxon>
        <taxon>Spiralia</taxon>
        <taxon>Gnathifera</taxon>
        <taxon>Rotifera</taxon>
        <taxon>Eurotatoria</taxon>
        <taxon>Bdelloidea</taxon>
        <taxon>Philodinida</taxon>
        <taxon>Philodinidae</taxon>
        <taxon>Rotaria</taxon>
    </lineage>
</organism>
<proteinExistence type="predicted"/>
<feature type="transmembrane region" description="Helical" evidence="2">
    <location>
        <begin position="84"/>
        <end position="100"/>
    </location>
</feature>
<evidence type="ECO:0000313" key="4">
    <source>
        <dbReference type="Proteomes" id="UP000663864"/>
    </source>
</evidence>
<name>A0A814WTR7_9BILA</name>
<feature type="compositionally biased region" description="Polar residues" evidence="1">
    <location>
        <begin position="1"/>
        <end position="15"/>
    </location>
</feature>
<dbReference type="Proteomes" id="UP000663864">
    <property type="component" value="Unassembled WGS sequence"/>
</dbReference>
<comment type="caution">
    <text evidence="3">The sequence shown here is derived from an EMBL/GenBank/DDBJ whole genome shotgun (WGS) entry which is preliminary data.</text>
</comment>
<gene>
    <name evidence="3" type="ORF">ZHD862_LOCUS22935</name>
</gene>
<keyword evidence="2" id="KW-1133">Transmembrane helix</keyword>
<reference evidence="3" key="1">
    <citation type="submission" date="2021-02" db="EMBL/GenBank/DDBJ databases">
        <authorList>
            <person name="Nowell W R."/>
        </authorList>
    </citation>
    <scope>NUCLEOTIDE SEQUENCE</scope>
</reference>
<dbReference type="AlphaFoldDB" id="A0A814WTR7"/>
<keyword evidence="2" id="KW-0472">Membrane</keyword>
<feature type="region of interest" description="Disordered" evidence="1">
    <location>
        <begin position="1"/>
        <end position="28"/>
    </location>
</feature>
<evidence type="ECO:0000256" key="2">
    <source>
        <dbReference type="SAM" id="Phobius"/>
    </source>
</evidence>
<protein>
    <submittedName>
        <fullName evidence="3">Uncharacterized protein</fullName>
    </submittedName>
</protein>
<feature type="transmembrane region" description="Helical" evidence="2">
    <location>
        <begin position="59"/>
        <end position="78"/>
    </location>
</feature>